<comment type="caution">
    <text evidence="7">The sequence shown here is derived from an EMBL/GenBank/DDBJ whole genome shotgun (WGS) entry which is preliminary data.</text>
</comment>
<dbReference type="PANTHER" id="PTHR42839">
    <property type="entry name" value="ISOCHORISMATE SYNTHASE ENTC"/>
    <property type="match status" value="1"/>
</dbReference>
<evidence type="ECO:0000259" key="6">
    <source>
        <dbReference type="Pfam" id="PF00425"/>
    </source>
</evidence>
<feature type="domain" description="Chorismate-utilising enzyme C-terminal" evidence="6">
    <location>
        <begin position="200"/>
        <end position="453"/>
    </location>
</feature>
<dbReference type="GO" id="GO:0008909">
    <property type="term" value="F:isochorismate synthase activity"/>
    <property type="evidence" value="ECO:0007669"/>
    <property type="project" value="UniProtKB-EC"/>
</dbReference>
<dbReference type="InterPro" id="IPR004561">
    <property type="entry name" value="IsoChor_synthase"/>
</dbReference>
<proteinExistence type="inferred from homology"/>
<gene>
    <name evidence="7" type="ORF">COW36_08785</name>
</gene>
<dbReference type="AlphaFoldDB" id="A0A2M7G6C3"/>
<evidence type="ECO:0000256" key="4">
    <source>
        <dbReference type="ARBA" id="ARBA00023235"/>
    </source>
</evidence>
<sequence>MSGRQIMIRKDTEQVIPPELKALELQIEQLPQTPFSAWKRLSVRLEKRPLLDWLRAQTQTFKFCWKNRSGQDFRLGWGIAQEFHARSYPSLQALFSELQTTLQSAPEDLRAFGGTAFPISKNSNFPPHPAWDEMETSRWVIPRFEITRKAQNFYLNLNFYDQNQASRHEIIKLIQAVQPPSPDSELPLPDLQLLKHQPDQREWSQQVAEMLKHFSEHKLDKAVLARVSHFQASTALSGIRLLKLLLEAELPAYLYYFEWPQGTIFAGLSPERLYQRKGVSLRTEALAGTRRSSLDQTLHHRLENELLGSDKDRLEHRMVTDFLNRVLKPFSTQSPEVEPLRLIQSGPVQHLYQPIQAQLKVLPNDADLIEALHPTPAVAGLPRPAALEALEKTQALFRGWYSSPVGWMNASQTEFAVALRCVLVQSDQLRFYTGAGIVKGSVAEAEWEELNAKLETLLRLFKEHPPERISPRAWLSPCAGQC</sequence>
<accession>A0A2M7G6C3</accession>
<comment type="catalytic activity">
    <reaction evidence="1">
        <text>chorismate = isochorismate</text>
        <dbReference type="Rhea" id="RHEA:18985"/>
        <dbReference type="ChEBI" id="CHEBI:29748"/>
        <dbReference type="ChEBI" id="CHEBI:29780"/>
        <dbReference type="EC" id="5.4.4.2"/>
    </reaction>
</comment>
<dbReference type="PANTHER" id="PTHR42839:SF2">
    <property type="entry name" value="ISOCHORISMATE SYNTHASE ENTC"/>
    <property type="match status" value="1"/>
</dbReference>
<dbReference type="Gene3D" id="3.60.120.10">
    <property type="entry name" value="Anthranilate synthase"/>
    <property type="match status" value="1"/>
</dbReference>
<evidence type="ECO:0000313" key="7">
    <source>
        <dbReference type="EMBL" id="PIW17580.1"/>
    </source>
</evidence>
<evidence type="ECO:0000256" key="1">
    <source>
        <dbReference type="ARBA" id="ARBA00000799"/>
    </source>
</evidence>
<dbReference type="InterPro" id="IPR005801">
    <property type="entry name" value="ADC_synthase"/>
</dbReference>
<comment type="similarity">
    <text evidence="2">Belongs to the isochorismate synthase family.</text>
</comment>
<evidence type="ECO:0000313" key="8">
    <source>
        <dbReference type="Proteomes" id="UP000231019"/>
    </source>
</evidence>
<dbReference type="NCBIfam" id="TIGR00543">
    <property type="entry name" value="isochor_syn"/>
    <property type="match status" value="1"/>
</dbReference>
<dbReference type="EMBL" id="PFFQ01000023">
    <property type="protein sequence ID" value="PIW17580.1"/>
    <property type="molecule type" value="Genomic_DNA"/>
</dbReference>
<dbReference type="Proteomes" id="UP000231019">
    <property type="component" value="Unassembled WGS sequence"/>
</dbReference>
<dbReference type="InterPro" id="IPR015890">
    <property type="entry name" value="Chorismate_C"/>
</dbReference>
<reference evidence="7 8" key="1">
    <citation type="submission" date="2017-09" db="EMBL/GenBank/DDBJ databases">
        <title>Depth-based differentiation of microbial function through sediment-hosted aquifers and enrichment of novel symbionts in the deep terrestrial subsurface.</title>
        <authorList>
            <person name="Probst A.J."/>
            <person name="Ladd B."/>
            <person name="Jarett J.K."/>
            <person name="Geller-Mcgrath D.E."/>
            <person name="Sieber C.M."/>
            <person name="Emerson J.B."/>
            <person name="Anantharaman K."/>
            <person name="Thomas B.C."/>
            <person name="Malmstrom R."/>
            <person name="Stieglmeier M."/>
            <person name="Klingl A."/>
            <person name="Woyke T."/>
            <person name="Ryan C.M."/>
            <person name="Banfield J.F."/>
        </authorList>
    </citation>
    <scope>NUCLEOTIDE SEQUENCE [LARGE SCALE GENOMIC DNA]</scope>
    <source>
        <strain evidence="7">CG17_big_fil_post_rev_8_21_14_2_50_48_46</strain>
    </source>
</reference>
<keyword evidence="4" id="KW-0413">Isomerase</keyword>
<protein>
    <recommendedName>
        <fullName evidence="3">isochorismate synthase</fullName>
        <ecNumber evidence="3">5.4.4.2</ecNumber>
    </recommendedName>
    <alternativeName>
        <fullName evidence="5">Isochorismate mutase</fullName>
    </alternativeName>
</protein>
<organism evidence="7 8">
    <name type="scientific">bacterium (Candidatus Blackallbacteria) CG17_big_fil_post_rev_8_21_14_2_50_48_46</name>
    <dbReference type="NCBI Taxonomy" id="2014261"/>
    <lineage>
        <taxon>Bacteria</taxon>
        <taxon>Candidatus Blackallbacteria</taxon>
    </lineage>
</organism>
<dbReference type="SUPFAM" id="SSF56322">
    <property type="entry name" value="ADC synthase"/>
    <property type="match status" value="1"/>
</dbReference>
<evidence type="ECO:0000256" key="3">
    <source>
        <dbReference type="ARBA" id="ARBA00012824"/>
    </source>
</evidence>
<dbReference type="Pfam" id="PF00425">
    <property type="entry name" value="Chorismate_bind"/>
    <property type="match status" value="1"/>
</dbReference>
<evidence type="ECO:0000256" key="5">
    <source>
        <dbReference type="ARBA" id="ARBA00041564"/>
    </source>
</evidence>
<evidence type="ECO:0000256" key="2">
    <source>
        <dbReference type="ARBA" id="ARBA00005297"/>
    </source>
</evidence>
<dbReference type="EC" id="5.4.4.2" evidence="3"/>
<name>A0A2M7G6C3_9BACT</name>